<comment type="caution">
    <text evidence="1">The sequence shown here is derived from an EMBL/GenBank/DDBJ whole genome shotgun (WGS) entry which is preliminary data.</text>
</comment>
<dbReference type="InterPro" id="IPR010982">
    <property type="entry name" value="Lambda_DNA-bd_dom_sf"/>
</dbReference>
<keyword evidence="2" id="KW-1185">Reference proteome</keyword>
<dbReference type="GO" id="GO:0003677">
    <property type="term" value="F:DNA binding"/>
    <property type="evidence" value="ECO:0007669"/>
    <property type="project" value="InterPro"/>
</dbReference>
<name>A0A1E2VET8_9GAMM</name>
<dbReference type="SUPFAM" id="SSF47413">
    <property type="entry name" value="lambda repressor-like DNA-binding domains"/>
    <property type="match status" value="1"/>
</dbReference>
<organism evidence="1 2">
    <name type="scientific">Terasakiispira papahanaumokuakeensis</name>
    <dbReference type="NCBI Taxonomy" id="197479"/>
    <lineage>
        <taxon>Bacteria</taxon>
        <taxon>Pseudomonadati</taxon>
        <taxon>Pseudomonadota</taxon>
        <taxon>Gammaproteobacteria</taxon>
        <taxon>Oceanospirillales</taxon>
        <taxon>Terasakiispira</taxon>
    </lineage>
</organism>
<dbReference type="Proteomes" id="UP000094291">
    <property type="component" value="Unassembled WGS sequence"/>
</dbReference>
<evidence type="ECO:0000313" key="2">
    <source>
        <dbReference type="Proteomes" id="UP000094291"/>
    </source>
</evidence>
<gene>
    <name evidence="1" type="ORF">BFW38_04560</name>
</gene>
<protein>
    <submittedName>
        <fullName evidence="1">Uncharacterized protein</fullName>
    </submittedName>
</protein>
<dbReference type="AlphaFoldDB" id="A0A1E2VET8"/>
<reference evidence="1 2" key="1">
    <citation type="submission" date="2016-08" db="EMBL/GenBank/DDBJ databases">
        <authorList>
            <person name="Seilhamer J.J."/>
        </authorList>
    </citation>
    <scope>NUCLEOTIDE SEQUENCE [LARGE SCALE GENOMIC DNA]</scope>
    <source>
        <strain evidence="1 2">PH27A</strain>
    </source>
</reference>
<evidence type="ECO:0000313" key="1">
    <source>
        <dbReference type="EMBL" id="ODC05185.1"/>
    </source>
</evidence>
<dbReference type="OrthoDB" id="5917957at2"/>
<proteinExistence type="predicted"/>
<accession>A0A1E2VET8</accession>
<sequence length="74" mass="8001">MNPVAYAVKCVGGPIEAARICGRSRQAVDKWIVNGRLPRTEYTGETCYAEQLAAVSEGAFTAEWLLAQSTYSSS</sequence>
<dbReference type="Gene3D" id="1.10.260.40">
    <property type="entry name" value="lambda repressor-like DNA-binding domains"/>
    <property type="match status" value="1"/>
</dbReference>
<dbReference type="EMBL" id="MDTQ01000001">
    <property type="protein sequence ID" value="ODC05185.1"/>
    <property type="molecule type" value="Genomic_DNA"/>
</dbReference>